<keyword evidence="3" id="KW-1185">Reference proteome</keyword>
<dbReference type="EMBL" id="AWXU01000049">
    <property type="protein sequence ID" value="KFN48692.1"/>
    <property type="molecule type" value="Genomic_DNA"/>
</dbReference>
<evidence type="ECO:0000313" key="2">
    <source>
        <dbReference type="EMBL" id="KFN48692.1"/>
    </source>
</evidence>
<protein>
    <recommendedName>
        <fullName evidence="4">C-type lysozyme inhibitor domain-containing protein</fullName>
    </recommendedName>
</protein>
<proteinExistence type="predicted"/>
<evidence type="ECO:0000256" key="1">
    <source>
        <dbReference type="SAM" id="SignalP"/>
    </source>
</evidence>
<organism evidence="2 3">
    <name type="scientific">Arenimonas composti TR7-09 = DSM 18010</name>
    <dbReference type="NCBI Taxonomy" id="1121013"/>
    <lineage>
        <taxon>Bacteria</taxon>
        <taxon>Pseudomonadati</taxon>
        <taxon>Pseudomonadota</taxon>
        <taxon>Gammaproteobacteria</taxon>
        <taxon>Lysobacterales</taxon>
        <taxon>Lysobacteraceae</taxon>
        <taxon>Arenimonas</taxon>
    </lineage>
</organism>
<dbReference type="RefSeq" id="WP_026817600.1">
    <property type="nucleotide sequence ID" value="NZ_AUFF01000012.1"/>
</dbReference>
<feature type="signal peptide" evidence="1">
    <location>
        <begin position="1"/>
        <end position="22"/>
    </location>
</feature>
<accession>A0A091BB03</accession>
<feature type="chain" id="PRO_5001870999" description="C-type lysozyme inhibitor domain-containing protein" evidence="1">
    <location>
        <begin position="23"/>
        <end position="117"/>
    </location>
</feature>
<keyword evidence="1" id="KW-0732">Signal</keyword>
<dbReference type="PROSITE" id="PS51257">
    <property type="entry name" value="PROKAR_LIPOPROTEIN"/>
    <property type="match status" value="1"/>
</dbReference>
<dbReference type="Proteomes" id="UP000029391">
    <property type="component" value="Unassembled WGS sequence"/>
</dbReference>
<sequence>MNRRFALAVFLPILAACSQGSAAAGAGPQGRFGCTQSVYDSGSGMYQFQPRGYVEFSGGGYVYRGFENPSEGRIEAGANGAVTLRGGYLDGGEFVPMDDRPGQYTLTTPGFRWSCKA</sequence>
<comment type="caution">
    <text evidence="2">The sequence shown here is derived from an EMBL/GenBank/DDBJ whole genome shotgun (WGS) entry which is preliminary data.</text>
</comment>
<reference evidence="2 3" key="1">
    <citation type="submission" date="2013-09" db="EMBL/GenBank/DDBJ databases">
        <title>Genome sequencing of Arenimonas composti.</title>
        <authorList>
            <person name="Chen F."/>
            <person name="Wang G."/>
        </authorList>
    </citation>
    <scope>NUCLEOTIDE SEQUENCE [LARGE SCALE GENOMIC DNA]</scope>
    <source>
        <strain evidence="2 3">TR7-09</strain>
    </source>
</reference>
<name>A0A091BB03_9GAMM</name>
<evidence type="ECO:0008006" key="4">
    <source>
        <dbReference type="Google" id="ProtNLM"/>
    </source>
</evidence>
<evidence type="ECO:0000313" key="3">
    <source>
        <dbReference type="Proteomes" id="UP000029391"/>
    </source>
</evidence>
<gene>
    <name evidence="2" type="ORF">P873_13630</name>
</gene>
<dbReference type="AlphaFoldDB" id="A0A091BB03"/>